<dbReference type="InterPro" id="IPR043148">
    <property type="entry name" value="TagF_C"/>
</dbReference>
<dbReference type="Proteomes" id="UP000662939">
    <property type="component" value="Chromosome"/>
</dbReference>
<dbReference type="InterPro" id="IPR007554">
    <property type="entry name" value="Glycerophosphate_synth"/>
</dbReference>
<keyword evidence="1" id="KW-0472">Membrane</keyword>
<keyword evidence="1" id="KW-1133">Transmembrane helix</keyword>
<keyword evidence="3" id="KW-1185">Reference proteome</keyword>
<dbReference type="Gene3D" id="3.40.50.12580">
    <property type="match status" value="1"/>
</dbReference>
<dbReference type="AlphaFoldDB" id="A0A895XT36"/>
<dbReference type="GO" id="GO:0047355">
    <property type="term" value="F:CDP-glycerol glycerophosphotransferase activity"/>
    <property type="evidence" value="ECO:0007669"/>
    <property type="project" value="InterPro"/>
</dbReference>
<accession>A0A895XT36</accession>
<reference evidence="2" key="1">
    <citation type="submission" date="2021-02" db="EMBL/GenBank/DDBJ databases">
        <title>Natronoglycomyces albus gen. nov., sp. nov, a haloalkaliphilic actinobacterium from a soda solonchak soil.</title>
        <authorList>
            <person name="Sorokin D.Y."/>
            <person name="Khijniak T.V."/>
            <person name="Zakharycheva A.P."/>
            <person name="Boueva O.V."/>
            <person name="Ariskina E.V."/>
            <person name="Hahnke R.L."/>
            <person name="Bunk B."/>
            <person name="Sproer C."/>
            <person name="Schumann P."/>
            <person name="Evtushenko L.I."/>
            <person name="Kublanov I.V."/>
        </authorList>
    </citation>
    <scope>NUCLEOTIDE SEQUENCE</scope>
    <source>
        <strain evidence="2">DSM 106290</strain>
    </source>
</reference>
<dbReference type="KEGG" id="nav:JQS30_13650"/>
<proteinExistence type="predicted"/>
<dbReference type="Pfam" id="PF04464">
    <property type="entry name" value="Glyphos_transf"/>
    <property type="match status" value="1"/>
</dbReference>
<gene>
    <name evidence="2" type="ORF">JQS30_13650</name>
</gene>
<dbReference type="SUPFAM" id="SSF53756">
    <property type="entry name" value="UDP-Glycosyltransferase/glycogen phosphorylase"/>
    <property type="match status" value="1"/>
</dbReference>
<name>A0A895XT36_9ACTN</name>
<sequence>MFRRFPPKLLYVLSTSSLAVLGLAVALTTAQAWLAIAFALAALVLSWTQHRWDGLGENLTPRCLAVAALLTTTLRTSDSVDLPLLVTGVMLLGIIALEQVLYVAVTTNNLHTLRLPIERTVMSRVIGPRNTYRLVTALTGVVAAATIASLTIGSTALSLAAGALVLASGVAFLACMALAWKQRRSAAHAGDAAVYQAVADYRPRFAIHFAGPAGSEYQLLMWLPYFDQLGDNYLIIMRDLVLFDRISKATDAPIVIAPGISQVEKLLCPSVKSVFYVNHAMQNSQLIRFGHLTHIQLMHGDSDKAVSRNPVSAMYDQVFVAGQAGIDRYHNHGVDIPERKFRIVGRPQLHPITVGPRARAEGEKPIVLYTPTWTGLSADANYSSLHISRHIIKELLSRDVVVWLRNHPYTTYNAASARQLTEIEEMLEADAAATGRAHRWGEATSGAVSLADCINAADVAISDISGAASDWMYSNKPFALTDPLNKGDDYEKDFPISRAAYVIDSQASNIAAVVTELLETDSLAQVRSETRLYYLGDIDPNKCVEHFLDHARATYAAEATPR</sequence>
<dbReference type="GO" id="GO:0016020">
    <property type="term" value="C:membrane"/>
    <property type="evidence" value="ECO:0007669"/>
    <property type="project" value="InterPro"/>
</dbReference>
<evidence type="ECO:0000313" key="3">
    <source>
        <dbReference type="Proteomes" id="UP000662939"/>
    </source>
</evidence>
<keyword evidence="1" id="KW-0812">Transmembrane</keyword>
<feature type="transmembrane region" description="Helical" evidence="1">
    <location>
        <begin position="132"/>
        <end position="153"/>
    </location>
</feature>
<evidence type="ECO:0000256" key="1">
    <source>
        <dbReference type="SAM" id="Phobius"/>
    </source>
</evidence>
<evidence type="ECO:0000313" key="2">
    <source>
        <dbReference type="EMBL" id="QSB04798.1"/>
    </source>
</evidence>
<protein>
    <submittedName>
        <fullName evidence="2">CDP-glycerol glycerophosphotransferase family protein</fullName>
    </submittedName>
</protein>
<dbReference type="RefSeq" id="WP_213170797.1">
    <property type="nucleotide sequence ID" value="NZ_CP070496.1"/>
</dbReference>
<feature type="transmembrane region" description="Helical" evidence="1">
    <location>
        <begin position="159"/>
        <end position="180"/>
    </location>
</feature>
<feature type="transmembrane region" description="Helical" evidence="1">
    <location>
        <begin position="84"/>
        <end position="105"/>
    </location>
</feature>
<dbReference type="EMBL" id="CP070496">
    <property type="protein sequence ID" value="QSB04798.1"/>
    <property type="molecule type" value="Genomic_DNA"/>
</dbReference>
<organism evidence="2 3">
    <name type="scientific">Natronoglycomyces albus</name>
    <dbReference type="NCBI Taxonomy" id="2811108"/>
    <lineage>
        <taxon>Bacteria</taxon>
        <taxon>Bacillati</taxon>
        <taxon>Actinomycetota</taxon>
        <taxon>Actinomycetes</taxon>
        <taxon>Glycomycetales</taxon>
        <taxon>Glycomycetaceae</taxon>
        <taxon>Natronoglycomyces</taxon>
    </lineage>
</organism>